<organism evidence="13 14">
    <name type="scientific">Streptomyces bingchenggensis (strain BCW-1)</name>
    <dbReference type="NCBI Taxonomy" id="749414"/>
    <lineage>
        <taxon>Bacteria</taxon>
        <taxon>Bacillati</taxon>
        <taxon>Actinomycetota</taxon>
        <taxon>Actinomycetes</taxon>
        <taxon>Kitasatosporales</taxon>
        <taxon>Streptomycetaceae</taxon>
        <taxon>Streptomyces</taxon>
    </lineage>
</organism>
<dbReference type="PANTHER" id="PTHR46323">
    <property type="entry name" value="BETA-GALACTOSIDASE"/>
    <property type="match status" value="1"/>
</dbReference>
<dbReference type="GO" id="GO:0030246">
    <property type="term" value="F:carbohydrate binding"/>
    <property type="evidence" value="ECO:0007669"/>
    <property type="project" value="InterPro"/>
</dbReference>
<evidence type="ECO:0000259" key="11">
    <source>
        <dbReference type="SMART" id="SM00560"/>
    </source>
</evidence>
<dbReference type="InterPro" id="IPR050347">
    <property type="entry name" value="Bact_Beta-galactosidase"/>
</dbReference>
<dbReference type="Gene3D" id="2.70.98.10">
    <property type="match status" value="1"/>
</dbReference>
<dbReference type="GO" id="GO:0004565">
    <property type="term" value="F:beta-galactosidase activity"/>
    <property type="evidence" value="ECO:0007669"/>
    <property type="project" value="UniProtKB-EC"/>
</dbReference>
<dbReference type="InterPro" id="IPR013783">
    <property type="entry name" value="Ig-like_fold"/>
</dbReference>
<evidence type="ECO:0000259" key="12">
    <source>
        <dbReference type="SMART" id="SM01038"/>
    </source>
</evidence>
<dbReference type="HOGENOM" id="CLU_002346_1_1_11"/>
<keyword evidence="4" id="KW-0732">Signal</keyword>
<dbReference type="Gene3D" id="2.60.40.10">
    <property type="entry name" value="Immunoglobulins"/>
    <property type="match status" value="2"/>
</dbReference>
<name>D7C0N9_STRBB</name>
<evidence type="ECO:0000313" key="13">
    <source>
        <dbReference type="EMBL" id="ADI05761.1"/>
    </source>
</evidence>
<dbReference type="CAZy" id="GH2">
    <property type="family name" value="Glycoside Hydrolase Family 2"/>
</dbReference>
<dbReference type="Gene3D" id="2.60.120.260">
    <property type="entry name" value="Galactose-binding domain-like"/>
    <property type="match status" value="1"/>
</dbReference>
<keyword evidence="6" id="KW-1015">Disulfide bond</keyword>
<dbReference type="PANTHER" id="PTHR46323:SF2">
    <property type="entry name" value="BETA-GALACTOSIDASE"/>
    <property type="match status" value="1"/>
</dbReference>
<dbReference type="InterPro" id="IPR032312">
    <property type="entry name" value="LacZ_4"/>
</dbReference>
<feature type="transmembrane region" description="Helical" evidence="10">
    <location>
        <begin position="21"/>
        <end position="40"/>
    </location>
</feature>
<dbReference type="Proteomes" id="UP000000377">
    <property type="component" value="Chromosome"/>
</dbReference>
<dbReference type="InterPro" id="IPR008979">
    <property type="entry name" value="Galactose-bd-like_sf"/>
</dbReference>
<feature type="region of interest" description="Disordered" evidence="9">
    <location>
        <begin position="970"/>
        <end position="992"/>
    </location>
</feature>
<dbReference type="EMBL" id="CP002047">
    <property type="protein sequence ID" value="ADI05761.1"/>
    <property type="molecule type" value="Genomic_DNA"/>
</dbReference>
<dbReference type="InterPro" id="IPR013320">
    <property type="entry name" value="ConA-like_dom_sf"/>
</dbReference>
<dbReference type="InterPro" id="IPR006104">
    <property type="entry name" value="Glyco_hydro_2_N"/>
</dbReference>
<feature type="domain" description="Beta galactosidase small chain/" evidence="12">
    <location>
        <begin position="994"/>
        <end position="1269"/>
    </location>
</feature>
<feature type="compositionally biased region" description="Basic residues" evidence="9">
    <location>
        <begin position="7"/>
        <end position="21"/>
    </location>
</feature>
<dbReference type="Pfam" id="PF13385">
    <property type="entry name" value="Laminin_G_3"/>
    <property type="match status" value="1"/>
</dbReference>
<dbReference type="SUPFAM" id="SSF74650">
    <property type="entry name" value="Galactose mutarotase-like"/>
    <property type="match status" value="1"/>
</dbReference>
<keyword evidence="14" id="KW-1185">Reference proteome</keyword>
<evidence type="ECO:0000256" key="3">
    <source>
        <dbReference type="ARBA" id="ARBA00012756"/>
    </source>
</evidence>
<dbReference type="SUPFAM" id="SSF51445">
    <property type="entry name" value="(Trans)glycosidases"/>
    <property type="match status" value="1"/>
</dbReference>
<feature type="region of interest" description="Disordered" evidence="9">
    <location>
        <begin position="67"/>
        <end position="88"/>
    </location>
</feature>
<dbReference type="Pfam" id="PF02837">
    <property type="entry name" value="Glyco_hydro_2_N"/>
    <property type="match status" value="1"/>
</dbReference>
<proteinExistence type="inferred from homology"/>
<evidence type="ECO:0000256" key="10">
    <source>
        <dbReference type="SAM" id="Phobius"/>
    </source>
</evidence>
<evidence type="ECO:0000256" key="5">
    <source>
        <dbReference type="ARBA" id="ARBA00022801"/>
    </source>
</evidence>
<dbReference type="AlphaFoldDB" id="D7C0N9"/>
<dbReference type="SUPFAM" id="SSF49303">
    <property type="entry name" value="beta-Galactosidase/glucuronidase domain"/>
    <property type="match status" value="2"/>
</dbReference>
<dbReference type="InterPro" id="IPR006103">
    <property type="entry name" value="Glyco_hydro_2_cat"/>
</dbReference>
<dbReference type="GO" id="GO:0009341">
    <property type="term" value="C:beta-galactosidase complex"/>
    <property type="evidence" value="ECO:0007669"/>
    <property type="project" value="InterPro"/>
</dbReference>
<evidence type="ECO:0000256" key="8">
    <source>
        <dbReference type="ARBA" id="ARBA00032230"/>
    </source>
</evidence>
<dbReference type="InterPro" id="IPR006558">
    <property type="entry name" value="LamG-like"/>
</dbReference>
<evidence type="ECO:0000256" key="1">
    <source>
        <dbReference type="ARBA" id="ARBA00001412"/>
    </source>
</evidence>
<dbReference type="Gene3D" id="2.60.120.200">
    <property type="match status" value="1"/>
</dbReference>
<dbReference type="Pfam" id="PF02929">
    <property type="entry name" value="Bgal_small_N"/>
    <property type="match status" value="1"/>
</dbReference>
<keyword evidence="10" id="KW-1133">Transmembrane helix</keyword>
<dbReference type="eggNOG" id="COG3250">
    <property type="taxonomic scope" value="Bacteria"/>
</dbReference>
<dbReference type="InterPro" id="IPR011013">
    <property type="entry name" value="Gal_mutarotase_sf_dom"/>
</dbReference>
<dbReference type="STRING" id="749414.SBI_02640"/>
<dbReference type="InterPro" id="IPR036156">
    <property type="entry name" value="Beta-gal/glucu_dom_sf"/>
</dbReference>
<keyword evidence="10" id="KW-0812">Transmembrane</keyword>
<dbReference type="PATRIC" id="fig|749414.3.peg.2735"/>
<dbReference type="Pfam" id="PF00703">
    <property type="entry name" value="Glyco_hydro_2"/>
    <property type="match status" value="1"/>
</dbReference>
<dbReference type="Gene3D" id="3.20.20.80">
    <property type="entry name" value="Glycosidases"/>
    <property type="match status" value="1"/>
</dbReference>
<feature type="domain" description="LamG-like jellyroll fold" evidence="11">
    <location>
        <begin position="670"/>
        <end position="804"/>
    </location>
</feature>
<dbReference type="KEGG" id="sbh:SBI_02640"/>
<feature type="compositionally biased region" description="Basic and acidic residues" evidence="9">
    <location>
        <begin position="979"/>
        <end position="992"/>
    </location>
</feature>
<dbReference type="InterPro" id="IPR006101">
    <property type="entry name" value="Glyco_hydro_2"/>
</dbReference>
<dbReference type="InterPro" id="IPR014718">
    <property type="entry name" value="GH-type_carb-bd"/>
</dbReference>
<dbReference type="Pfam" id="PF16353">
    <property type="entry name" value="LacZ_4"/>
    <property type="match status" value="1"/>
</dbReference>
<dbReference type="SUPFAM" id="SSF49785">
    <property type="entry name" value="Galactose-binding domain-like"/>
    <property type="match status" value="1"/>
</dbReference>
<dbReference type="PRINTS" id="PR00132">
    <property type="entry name" value="GLHYDRLASE2"/>
</dbReference>
<keyword evidence="10" id="KW-0472">Membrane</keyword>
<dbReference type="RefSeq" id="WP_014175238.1">
    <property type="nucleotide sequence ID" value="NC_016582.1"/>
</dbReference>
<evidence type="ECO:0000256" key="7">
    <source>
        <dbReference type="ARBA" id="ARBA00023295"/>
    </source>
</evidence>
<dbReference type="GO" id="GO:0005990">
    <property type="term" value="P:lactose catabolic process"/>
    <property type="evidence" value="ECO:0007669"/>
    <property type="project" value="TreeGrafter"/>
</dbReference>
<dbReference type="Pfam" id="PF02836">
    <property type="entry name" value="Glyco_hydro_2_C"/>
    <property type="match status" value="1"/>
</dbReference>
<keyword evidence="5 13" id="KW-0378">Hydrolase</keyword>
<evidence type="ECO:0000256" key="9">
    <source>
        <dbReference type="SAM" id="MobiDB-lite"/>
    </source>
</evidence>
<dbReference type="SUPFAM" id="SSF49899">
    <property type="entry name" value="Concanavalin A-like lectins/glucanases"/>
    <property type="match status" value="1"/>
</dbReference>
<keyword evidence="7" id="KW-0326">Glycosidase</keyword>
<evidence type="ECO:0000256" key="2">
    <source>
        <dbReference type="ARBA" id="ARBA00007401"/>
    </source>
</evidence>
<reference evidence="13 14" key="1">
    <citation type="journal article" date="2010" name="J. Bacteriol.">
        <title>Genome sequence of the milbemycin-producing bacterium Streptomyces bingchenggensis.</title>
        <authorList>
            <person name="Wang X.J."/>
            <person name="Yan Y.J."/>
            <person name="Zhang B."/>
            <person name="An J."/>
            <person name="Wang J.J."/>
            <person name="Tian J."/>
            <person name="Jiang L."/>
            <person name="Chen Y.H."/>
            <person name="Huang S.X."/>
            <person name="Yin M."/>
            <person name="Zhang J."/>
            <person name="Gao A.L."/>
            <person name="Liu C.X."/>
            <person name="Zhu Z.X."/>
            <person name="Xiang W.S."/>
        </authorList>
    </citation>
    <scope>NUCLEOTIDE SEQUENCE [LARGE SCALE GENOMIC DNA]</scope>
    <source>
        <strain evidence="13 14">BCW-1</strain>
    </source>
</reference>
<feature type="region of interest" description="Disordered" evidence="9">
    <location>
        <begin position="1"/>
        <end position="21"/>
    </location>
</feature>
<accession>D7C0N9</accession>
<evidence type="ECO:0000313" key="14">
    <source>
        <dbReference type="Proteomes" id="UP000000377"/>
    </source>
</evidence>
<dbReference type="InterPro" id="IPR006102">
    <property type="entry name" value="Ig-like_GH2"/>
</dbReference>
<evidence type="ECO:0000256" key="6">
    <source>
        <dbReference type="ARBA" id="ARBA00023157"/>
    </source>
</evidence>
<sequence>MSTEHSKHNRDTRHTRRTRRGLGRLLGAVLAMATAAGLSLTTADTALGRGPDAGKFPADVHTYLEDPEMTGEGQEPPHTLLRPDGPDRKKWQRSLDGTWRFAIADRPEAVPQGFWQQGYRPSATSGGPGWKSVQVPHTWQTDDVDHPLFRNVQSEMVPDAPPKVPRDINPTGAYLRDVQVPESWDGRRQVIRFDGVTSGWFLWINGRYVGYDQGGYVPAEFDVTDYLHPGTNRVAVQVHRWSAGSYLEDYDQWRYAGIFRSVTLYSTPRTRMEDAYITTDLDDDYRDATLQTKIRITRADDDKSGPRQVTGVLYDPKGREVRRGGRRVAAEETDGKAELTARIADPAKWSDEAPNLYRLELTLRDPAGKAVQTVSQNVGFREIEVKDKQLKLNGKRILIRGVNRAETDPATGRHATRARMEQDIRLMKRLNVNAIRTSHYPSDPYLYELADREGILIDDEMEVETHSHENCPDNCLAERPEWQKAFLDRHQGMVERDKNHPSVIMWDTGNEAGLGKAHYAMAEWTRRHEPTRPLYHQSNRPDGDAPFADIAGPRYPTPASLEAKAKTFTKPIVMGEYAHAMGNSLGNFREFWEVVRAYPNVQGGFIWDWAEQNIRRPLITTPDSSGNRIAASLSGKPQVVAGRSGKALYLSGLDDFVEVYRDPKLDLTGASVTLDAQVKPAETWTGDFTVVSKGDQYVLRMKDHDTLEFTLTSEGKPRTVTAPVPDGWTGAWHRVTGTYDGSRLTLYVDGKPLADTPWTGRIDYTGFDLGVGRNTDTMEDGYAGRTAKGTVDQVRVYGTALTPGQLAADEDPKTEGLIALDFDDFTRKGSYLSYGLYESGVDGLITADRAPEPETAQLAWVQAPIRITAPTGTDPRSGQVKVTNERAFTGTRDLKLRWKVTQGAKTVASGDRALDVGPGGSADIQLPALPANPGGYERYLTVQAVTAQDTDWAKAGHVVSFGQFAVGGDKVPEPAAPADADRPATADDRGESVEVTGAGFRYTFGKKDGTLTSMRVGGHELLRSGPELDAWRAPISNERSDWGTAEGKRWRALGLDRLRTTVDGVDVTPADDGTVTVTVRSTAAAPDVTGASFEQTVDYRVDGSGRIEVRHRVEARGAFRTLSYLPRIGLKLRVPERYDTFRWYGRGPVENFDDRKDGTPMGVWSSSVQEQYVEYLKPQDHGNHGDVRWASLTDGGGRGLLVSGDLEAGATAYDELDRAAYPHFLKRNAGWHTLHADHAVTGVGDTPNPVREQYRVKADQPYDYTLTLRPLTGKENAPNG</sequence>
<protein>
    <recommendedName>
        <fullName evidence="3">beta-galactosidase</fullName>
        <ecNumber evidence="3">3.2.1.23</ecNumber>
    </recommendedName>
    <alternativeName>
        <fullName evidence="8">Lactase</fullName>
    </alternativeName>
</protein>
<dbReference type="InterPro" id="IPR017853">
    <property type="entry name" value="GH"/>
</dbReference>
<evidence type="ECO:0000256" key="4">
    <source>
        <dbReference type="ARBA" id="ARBA00022729"/>
    </source>
</evidence>
<gene>
    <name evidence="13" type="ordered locus">SBI_02640</name>
</gene>
<dbReference type="SMART" id="SM00560">
    <property type="entry name" value="LamGL"/>
    <property type="match status" value="1"/>
</dbReference>
<dbReference type="InterPro" id="IPR004199">
    <property type="entry name" value="B-gal_small/dom_5"/>
</dbReference>
<comment type="similarity">
    <text evidence="2">Belongs to the glycosyl hydrolase 2 family.</text>
</comment>
<dbReference type="EC" id="3.2.1.23" evidence="3"/>
<comment type="catalytic activity">
    <reaction evidence="1">
        <text>Hydrolysis of terminal non-reducing beta-D-galactose residues in beta-D-galactosides.</text>
        <dbReference type="EC" id="3.2.1.23"/>
    </reaction>
</comment>
<dbReference type="SMART" id="SM01038">
    <property type="entry name" value="Bgal_small_N"/>
    <property type="match status" value="1"/>
</dbReference>